<protein>
    <submittedName>
        <fullName evidence="1">Uncharacterized protein</fullName>
    </submittedName>
</protein>
<dbReference type="KEGG" id="hra:EI982_14520"/>
<reference evidence="1 2" key="1">
    <citation type="submission" date="2018-12" db="EMBL/GenBank/DDBJ databases">
        <title>Complete genome sequence of Haloplanus rallus MBLA0036.</title>
        <authorList>
            <person name="Nam Y.-d."/>
            <person name="Kang J."/>
            <person name="Chung W.-H."/>
            <person name="Park Y.S."/>
        </authorList>
    </citation>
    <scope>NUCLEOTIDE SEQUENCE [LARGE SCALE GENOMIC DNA]</scope>
    <source>
        <strain evidence="1 2">MBLA0036</strain>
    </source>
</reference>
<name>A0A6B9F8M1_9EURY</name>
<dbReference type="EMBL" id="CP034345">
    <property type="protein sequence ID" value="QGX95912.1"/>
    <property type="molecule type" value="Genomic_DNA"/>
</dbReference>
<dbReference type="RefSeq" id="WP_157690370.1">
    <property type="nucleotide sequence ID" value="NZ_CP034345.1"/>
</dbReference>
<keyword evidence="2" id="KW-1185">Reference proteome</keyword>
<proteinExistence type="predicted"/>
<dbReference type="AlphaFoldDB" id="A0A6B9F8M1"/>
<accession>A0A6B9F8M1</accession>
<sequence>MEIELEITLFRGEHTMEFSDVVDEGEPTVLVGEGDSDWKMEITPEEVTQAADIEAGDKCPVCGDLTDEIVPAKRIGETIDVDRVCVADSEIEGSDCIVYFHQK</sequence>
<dbReference type="Proteomes" id="UP000428325">
    <property type="component" value="Chromosome"/>
</dbReference>
<evidence type="ECO:0000313" key="2">
    <source>
        <dbReference type="Proteomes" id="UP000428325"/>
    </source>
</evidence>
<dbReference type="GeneID" id="43370783"/>
<organism evidence="1 2">
    <name type="scientific">Haloplanus rallus</name>
    <dbReference type="NCBI Taxonomy" id="1816183"/>
    <lineage>
        <taxon>Archaea</taxon>
        <taxon>Methanobacteriati</taxon>
        <taxon>Methanobacteriota</taxon>
        <taxon>Stenosarchaea group</taxon>
        <taxon>Halobacteria</taxon>
        <taxon>Halobacteriales</taxon>
        <taxon>Haloferacaceae</taxon>
        <taxon>Haloplanus</taxon>
    </lineage>
</organism>
<gene>
    <name evidence="1" type="ORF">EI982_14520</name>
</gene>
<evidence type="ECO:0000313" key="1">
    <source>
        <dbReference type="EMBL" id="QGX95912.1"/>
    </source>
</evidence>